<dbReference type="AlphaFoldDB" id="A0A160THB5"/>
<gene>
    <name evidence="1" type="ORF">MGWOODY_Smn1308</name>
</gene>
<proteinExistence type="predicted"/>
<name>A0A160THB5_9ZZZZ</name>
<protein>
    <submittedName>
        <fullName evidence="1">Uncharacterized protein</fullName>
    </submittedName>
</protein>
<sequence length="164" mass="18378">MLIELHKLRIIKALSEETPCYTAEIWIDGALAFHASNRGHGGADDYRQVSAITEAEVNSWLRVNRPTRSFHGMSFEPDLEHEIARLMDEVEHLGLLRRRKRTNVITIEDGEVYTYPLKGRPAATLIAAIRAKKPDIEIVNETGEAGLARAVRVLLAKASDHQEG</sequence>
<evidence type="ECO:0000313" key="1">
    <source>
        <dbReference type="EMBL" id="CUS43653.1"/>
    </source>
</evidence>
<organism evidence="1">
    <name type="scientific">hydrothermal vent metagenome</name>
    <dbReference type="NCBI Taxonomy" id="652676"/>
    <lineage>
        <taxon>unclassified sequences</taxon>
        <taxon>metagenomes</taxon>
        <taxon>ecological metagenomes</taxon>
    </lineage>
</organism>
<accession>A0A160THB5</accession>
<reference evidence="1" key="1">
    <citation type="submission" date="2015-10" db="EMBL/GenBank/DDBJ databases">
        <authorList>
            <person name="Gilbert D.G."/>
        </authorList>
    </citation>
    <scope>NUCLEOTIDE SEQUENCE</scope>
</reference>
<dbReference type="EMBL" id="CZQE01000069">
    <property type="protein sequence ID" value="CUS43653.1"/>
    <property type="molecule type" value="Genomic_DNA"/>
</dbReference>